<evidence type="ECO:0000313" key="10">
    <source>
        <dbReference type="Proteomes" id="UP001501729"/>
    </source>
</evidence>
<dbReference type="PANTHER" id="PTHR11557">
    <property type="entry name" value="PORPHOBILINOGEN DEAMINASE"/>
    <property type="match status" value="1"/>
</dbReference>
<evidence type="ECO:0000256" key="4">
    <source>
        <dbReference type="ARBA" id="ARBA00023244"/>
    </source>
</evidence>
<feature type="region of interest" description="Disordered" evidence="6">
    <location>
        <begin position="371"/>
        <end position="396"/>
    </location>
</feature>
<dbReference type="PROSITE" id="PS00533">
    <property type="entry name" value="PORPHOBILINOGEN_DEAM"/>
    <property type="match status" value="1"/>
</dbReference>
<keyword evidence="3" id="KW-0808">Transferase</keyword>
<dbReference type="Gene3D" id="3.40.190.10">
    <property type="entry name" value="Periplasmic binding protein-like II"/>
    <property type="match status" value="1"/>
</dbReference>
<proteinExistence type="inferred from homology"/>
<dbReference type="GO" id="GO:0006783">
    <property type="term" value="P:heme biosynthetic process"/>
    <property type="evidence" value="ECO:0007669"/>
    <property type="project" value="TreeGrafter"/>
</dbReference>
<dbReference type="PRINTS" id="PR00151">
    <property type="entry name" value="PORPHBDMNASE"/>
</dbReference>
<dbReference type="InterPro" id="IPR036803">
    <property type="entry name" value="Porphobilinogen_deaminase_C_sf"/>
</dbReference>
<dbReference type="SUPFAM" id="SSF53850">
    <property type="entry name" value="Periplasmic binding protein-like II"/>
    <property type="match status" value="2"/>
</dbReference>
<dbReference type="InterPro" id="IPR022417">
    <property type="entry name" value="Porphobilin_deaminase_N"/>
</dbReference>
<dbReference type="Gene3D" id="3.30.160.40">
    <property type="entry name" value="Porphobilinogen deaminase, C-terminal domain"/>
    <property type="match status" value="1"/>
</dbReference>
<gene>
    <name evidence="9" type="primary">hemC</name>
    <name evidence="9" type="ORF">GCM10025751_20460</name>
</gene>
<dbReference type="InterPro" id="IPR000860">
    <property type="entry name" value="HemC"/>
</dbReference>
<evidence type="ECO:0000256" key="3">
    <source>
        <dbReference type="ARBA" id="ARBA00022679"/>
    </source>
</evidence>
<evidence type="ECO:0000256" key="1">
    <source>
        <dbReference type="ARBA" id="ARBA00001916"/>
    </source>
</evidence>
<dbReference type="GO" id="GO:0005737">
    <property type="term" value="C:cytoplasm"/>
    <property type="evidence" value="ECO:0007669"/>
    <property type="project" value="UniProtKB-UniRule"/>
</dbReference>
<dbReference type="InterPro" id="IPR022419">
    <property type="entry name" value="Porphobilin_deaminase_cofac_BS"/>
</dbReference>
<feature type="region of interest" description="Disordered" evidence="6">
    <location>
        <begin position="180"/>
        <end position="201"/>
    </location>
</feature>
<keyword evidence="10" id="KW-1185">Reference proteome</keyword>
<reference evidence="9 10" key="1">
    <citation type="journal article" date="2019" name="Int. J. Syst. Evol. Microbiol.">
        <title>The Global Catalogue of Microorganisms (GCM) 10K type strain sequencing project: providing services to taxonomists for standard genome sequencing and annotation.</title>
        <authorList>
            <consortium name="The Broad Institute Genomics Platform"/>
            <consortium name="The Broad Institute Genome Sequencing Center for Infectious Disease"/>
            <person name="Wu L."/>
            <person name="Ma J."/>
        </authorList>
    </citation>
    <scope>NUCLEOTIDE SEQUENCE [LARGE SCALE GENOMIC DNA]</scope>
    <source>
        <strain evidence="9 10">JCM 17504</strain>
    </source>
</reference>
<dbReference type="NCBIfam" id="TIGR00212">
    <property type="entry name" value="hemC"/>
    <property type="match status" value="1"/>
</dbReference>
<feature type="compositionally biased region" description="Basic and acidic residues" evidence="6">
    <location>
        <begin position="371"/>
        <end position="381"/>
    </location>
</feature>
<dbReference type="PANTHER" id="PTHR11557:SF0">
    <property type="entry name" value="PORPHOBILINOGEN DEAMINASE"/>
    <property type="match status" value="1"/>
</dbReference>
<evidence type="ECO:0000256" key="5">
    <source>
        <dbReference type="NCBIfam" id="TIGR00212"/>
    </source>
</evidence>
<dbReference type="GO" id="GO:0004418">
    <property type="term" value="F:hydroxymethylbilane synthase activity"/>
    <property type="evidence" value="ECO:0007669"/>
    <property type="project" value="UniProtKB-UniRule"/>
</dbReference>
<evidence type="ECO:0000259" key="7">
    <source>
        <dbReference type="Pfam" id="PF01379"/>
    </source>
</evidence>
<dbReference type="Pfam" id="PF01379">
    <property type="entry name" value="Porphobil_deam"/>
    <property type="match status" value="2"/>
</dbReference>
<protein>
    <recommendedName>
        <fullName evidence="5">Hydroxymethylbilane synthase</fullName>
        <ecNumber evidence="5">2.5.1.61</ecNumber>
    </recommendedName>
</protein>
<feature type="domain" description="Porphobilinogen deaminase N-terminal" evidence="7">
    <location>
        <begin position="231"/>
        <end position="279"/>
    </location>
</feature>
<dbReference type="Pfam" id="PF03900">
    <property type="entry name" value="Porphobil_deamC"/>
    <property type="match status" value="1"/>
</dbReference>
<comment type="similarity">
    <text evidence="2">Belongs to the HMBS family.</text>
</comment>
<feature type="domain" description="Porphobilinogen deaminase C-terminal" evidence="8">
    <location>
        <begin position="297"/>
        <end position="365"/>
    </location>
</feature>
<accession>A0AAV3UGT1</accession>
<comment type="caution">
    <text evidence="9">The sequence shown here is derived from an EMBL/GenBank/DDBJ whole genome shotgun (WGS) entry which is preliminary data.</text>
</comment>
<sequence>MGVEDGFTVRYAEMDMSNRGKEITLATRGSDLAIQQSGEVKAALEDRRFSVELVEVATTGDKLDDALITELGKTGAFVRDLDQRVLDGEVDGAIHSMKDMPTEHPSELIVAGVPERASANDVLITPDGKPIDALPEGAVVGTSSLRRKAQLLNHRPDLTVEPLRGNVDTRIEKLLAPVLQAEHEERTEEEKERKAHSGKKDSYEFPYDKRVEEWFDDLSEVKRRALERDVETEYDAIVLAEAGLQRSGLAHHVEYDRLPQSQFVPAPGQGALAVTTLDNELSRDINTVLDHPRTRVETTVERTILRKLNGGCIAPIGVHAIIQGENVHVEVQVFSQDGSELISLKRDVPIQTHVTGAKKVAEELADKGARELIAEARKETEGSTTEESAQKDGEGK</sequence>
<evidence type="ECO:0000256" key="2">
    <source>
        <dbReference type="ARBA" id="ARBA00005638"/>
    </source>
</evidence>
<evidence type="ECO:0000259" key="8">
    <source>
        <dbReference type="Pfam" id="PF03900"/>
    </source>
</evidence>
<evidence type="ECO:0000313" key="9">
    <source>
        <dbReference type="EMBL" id="GAA5048500.1"/>
    </source>
</evidence>
<comment type="cofactor">
    <cofactor evidence="1">
        <name>dipyrromethane</name>
        <dbReference type="ChEBI" id="CHEBI:60342"/>
    </cofactor>
</comment>
<feature type="domain" description="Porphobilinogen deaminase N-terminal" evidence="7">
    <location>
        <begin position="23"/>
        <end position="175"/>
    </location>
</feature>
<dbReference type="SUPFAM" id="SSF54782">
    <property type="entry name" value="Porphobilinogen deaminase (hydroxymethylbilane synthase), C-terminal domain"/>
    <property type="match status" value="1"/>
</dbReference>
<dbReference type="InterPro" id="IPR022418">
    <property type="entry name" value="Porphobilinogen_deaminase_C"/>
</dbReference>
<dbReference type="EMBL" id="BAABKX010000001">
    <property type="protein sequence ID" value="GAA5048500.1"/>
    <property type="molecule type" value="Genomic_DNA"/>
</dbReference>
<feature type="compositionally biased region" description="Basic and acidic residues" evidence="6">
    <location>
        <begin position="181"/>
        <end position="201"/>
    </location>
</feature>
<dbReference type="EC" id="2.5.1.61" evidence="5"/>
<keyword evidence="4" id="KW-0627">Porphyrin biosynthesis</keyword>
<dbReference type="Proteomes" id="UP001501729">
    <property type="component" value="Unassembled WGS sequence"/>
</dbReference>
<name>A0AAV3UGT1_9EURY</name>
<organism evidence="9 10">
    <name type="scientific">Haladaptatus pallidirubidus</name>
    <dbReference type="NCBI Taxonomy" id="1008152"/>
    <lineage>
        <taxon>Archaea</taxon>
        <taxon>Methanobacteriati</taxon>
        <taxon>Methanobacteriota</taxon>
        <taxon>Stenosarchaea group</taxon>
        <taxon>Halobacteria</taxon>
        <taxon>Halobacteriales</taxon>
        <taxon>Haladaptataceae</taxon>
        <taxon>Haladaptatus</taxon>
    </lineage>
</organism>
<dbReference type="AlphaFoldDB" id="A0AAV3UGT1"/>
<evidence type="ECO:0000256" key="6">
    <source>
        <dbReference type="SAM" id="MobiDB-lite"/>
    </source>
</evidence>